<comment type="caution">
    <text evidence="1">The sequence shown here is derived from an EMBL/GenBank/DDBJ whole genome shotgun (WGS) entry which is preliminary data.</text>
</comment>
<accession>A0A964UKN7</accession>
<dbReference type="SUPFAM" id="SSF51182">
    <property type="entry name" value="RmlC-like cupins"/>
    <property type="match status" value="1"/>
</dbReference>
<dbReference type="InterPro" id="IPR014710">
    <property type="entry name" value="RmlC-like_jellyroll"/>
</dbReference>
<dbReference type="Proteomes" id="UP000598297">
    <property type="component" value="Unassembled WGS sequence"/>
</dbReference>
<gene>
    <name evidence="1" type="ORF">GUY60_05920</name>
</gene>
<protein>
    <submittedName>
        <fullName evidence="1">Cupin</fullName>
    </submittedName>
</protein>
<dbReference type="AlphaFoldDB" id="A0A964UKN7"/>
<dbReference type="InterPro" id="IPR011051">
    <property type="entry name" value="RmlC_Cupin_sf"/>
</dbReference>
<reference evidence="1" key="1">
    <citation type="submission" date="2020-01" db="EMBL/GenBank/DDBJ databases">
        <title>Whole-genome analyses of novel actinobacteria.</title>
        <authorList>
            <person name="Sahin N."/>
        </authorList>
    </citation>
    <scope>NUCLEOTIDE SEQUENCE</scope>
    <source>
        <strain evidence="1">YC537</strain>
    </source>
</reference>
<dbReference type="OrthoDB" id="5190473at2"/>
<dbReference type="EMBL" id="JAAAHS010000025">
    <property type="protein sequence ID" value="NBE50969.1"/>
    <property type="molecule type" value="Genomic_DNA"/>
</dbReference>
<keyword evidence="2" id="KW-1185">Reference proteome</keyword>
<organism evidence="1 2">
    <name type="scientific">Streptomyces boluensis</name>
    <dbReference type="NCBI Taxonomy" id="1775135"/>
    <lineage>
        <taxon>Bacteria</taxon>
        <taxon>Bacillati</taxon>
        <taxon>Actinomycetota</taxon>
        <taxon>Actinomycetes</taxon>
        <taxon>Kitasatosporales</taxon>
        <taxon>Streptomycetaceae</taxon>
        <taxon>Streptomyces</taxon>
    </lineage>
</organism>
<name>A0A964UKN7_9ACTN</name>
<proteinExistence type="predicted"/>
<evidence type="ECO:0000313" key="2">
    <source>
        <dbReference type="Proteomes" id="UP000598297"/>
    </source>
</evidence>
<sequence length="123" mass="12684">MAHDTSVSDDESAPGPYELAALAEEHLTKARGAAHGRSAHLVLRDGPLRQSVLALTAGSALGEHEAPIAATLQVLHGRVRVTAVSGKELTLSVGELGLVPGERHDLVAEEDSVVILTTVTAGL</sequence>
<dbReference type="RefSeq" id="WP_161694511.1">
    <property type="nucleotide sequence ID" value="NZ_JAAAHS010000025.1"/>
</dbReference>
<dbReference type="Gene3D" id="2.60.120.10">
    <property type="entry name" value="Jelly Rolls"/>
    <property type="match status" value="1"/>
</dbReference>
<evidence type="ECO:0000313" key="1">
    <source>
        <dbReference type="EMBL" id="NBE50969.1"/>
    </source>
</evidence>